<dbReference type="OMA" id="FSDIVMW"/>
<dbReference type="Gramene" id="KOM42812">
    <property type="protein sequence ID" value="KOM42812"/>
    <property type="gene ID" value="LR48_Vigan05g041600"/>
</dbReference>
<dbReference type="InterPro" id="IPR009291">
    <property type="entry name" value="Vps62"/>
</dbReference>
<reference evidence="2" key="1">
    <citation type="journal article" date="2015" name="Proc. Natl. Acad. Sci. U.S.A.">
        <title>Genome sequencing of adzuki bean (Vigna angularis) provides insight into high starch and low fat accumulation and domestication.</title>
        <authorList>
            <person name="Yang K."/>
            <person name="Tian Z."/>
            <person name="Chen C."/>
            <person name="Luo L."/>
            <person name="Zhao B."/>
            <person name="Wang Z."/>
            <person name="Yu L."/>
            <person name="Li Y."/>
            <person name="Sun Y."/>
            <person name="Li W."/>
            <person name="Chen Y."/>
            <person name="Li Y."/>
            <person name="Zhang Y."/>
            <person name="Ai D."/>
            <person name="Zhao J."/>
            <person name="Shang C."/>
            <person name="Ma Y."/>
            <person name="Wu B."/>
            <person name="Wang M."/>
            <person name="Gao L."/>
            <person name="Sun D."/>
            <person name="Zhang P."/>
            <person name="Guo F."/>
            <person name="Wang W."/>
            <person name="Li Y."/>
            <person name="Wang J."/>
            <person name="Varshney R.K."/>
            <person name="Wang J."/>
            <person name="Ling H.Q."/>
            <person name="Wan P."/>
        </authorList>
    </citation>
    <scope>NUCLEOTIDE SEQUENCE</scope>
    <source>
        <strain evidence="2">cv. Jingnong 6</strain>
    </source>
</reference>
<gene>
    <name evidence="1" type="ORF">LR48_Vigan05g041600</name>
</gene>
<organism evidence="1 2">
    <name type="scientific">Phaseolus angularis</name>
    <name type="common">Azuki bean</name>
    <name type="synonym">Vigna angularis</name>
    <dbReference type="NCBI Taxonomy" id="3914"/>
    <lineage>
        <taxon>Eukaryota</taxon>
        <taxon>Viridiplantae</taxon>
        <taxon>Streptophyta</taxon>
        <taxon>Embryophyta</taxon>
        <taxon>Tracheophyta</taxon>
        <taxon>Spermatophyta</taxon>
        <taxon>Magnoliopsida</taxon>
        <taxon>eudicotyledons</taxon>
        <taxon>Gunneridae</taxon>
        <taxon>Pentapetalae</taxon>
        <taxon>rosids</taxon>
        <taxon>fabids</taxon>
        <taxon>Fabales</taxon>
        <taxon>Fabaceae</taxon>
        <taxon>Papilionoideae</taxon>
        <taxon>50 kb inversion clade</taxon>
        <taxon>NPAAA clade</taxon>
        <taxon>indigoferoid/millettioid clade</taxon>
        <taxon>Phaseoleae</taxon>
        <taxon>Vigna</taxon>
    </lineage>
</organism>
<dbReference type="PANTHER" id="PTHR48152:SF3">
    <property type="entry name" value="DUF946 FAMILY PROTEIN (DUF946)"/>
    <property type="match status" value="1"/>
</dbReference>
<dbReference type="Proteomes" id="UP000053144">
    <property type="component" value="Chromosome 5"/>
</dbReference>
<dbReference type="AlphaFoldDB" id="A0A0L9UJR6"/>
<proteinExistence type="predicted"/>
<evidence type="ECO:0000313" key="2">
    <source>
        <dbReference type="Proteomes" id="UP000053144"/>
    </source>
</evidence>
<dbReference type="PANTHER" id="PTHR48152">
    <property type="entry name" value="F1C9.34 PROTEIN"/>
    <property type="match status" value="1"/>
</dbReference>
<name>A0A0L9UJR6_PHAAN</name>
<evidence type="ECO:0000313" key="1">
    <source>
        <dbReference type="EMBL" id="KOM42812.1"/>
    </source>
</evidence>
<accession>A0A0L9UJR6</accession>
<protein>
    <recommendedName>
        <fullName evidence="3">DUF946 domain-containing protein</fullName>
    </recommendedName>
</protein>
<dbReference type="Pfam" id="PF06101">
    <property type="entry name" value="Vps62"/>
    <property type="match status" value="1"/>
</dbReference>
<sequence>MVGSHKKKKNLPIGSWPKFLIHLVMVIFRDGFFWLVMDFVGGGFATGIIDLGGGLLVSQITTFNKVWTIFEGGANNLGVTFFEPTGLSEGFFMLGCYCQPNNMPLHGWVLVGKDNSSLSNGALAKPVDYNLVWTTRSLKTKQDEEGYIWLPIAPDEYKPVGYVVTTSPEKPSLDRIRCVRSDLTDECTRYNSMKLWRTESKRFGVFDVRPMKRGIGAQGVSVGTFLAQSGGGTNPKPLPIVCLKNTKASFSYMPNLSQVEAMIKAYSPYMYLHPMEEYLPSSVDWFFSNGAVLMEKRKGVIGENAIRANGSNLPQGGSFDDGVTYWLDLPLDEAKRVKVKKGDLASAEAYVHVKPMLGGSFSDIVMWVFYPFNGGARAKVACTNITLRGKGEHVGDWEHVTLRVSNFNGELWKVYLSQHSRGEWVDACELEFQNGNRVVAYSSLHGHALFPKTGLVMQGMRGLGVRNDAAKSDAVMDMANGFQIVGAEYLGSEIREPPWLNYCMNWGPKNGPKGPKHKDSWEGDERCK</sequence>
<evidence type="ECO:0008006" key="3">
    <source>
        <dbReference type="Google" id="ProtNLM"/>
    </source>
</evidence>
<dbReference type="EMBL" id="CM003375">
    <property type="protein sequence ID" value="KOM42812.1"/>
    <property type="molecule type" value="Genomic_DNA"/>
</dbReference>